<dbReference type="AlphaFoldDB" id="A0A3D9YND3"/>
<protein>
    <submittedName>
        <fullName evidence="3">Dienelactone hydrolase</fullName>
    </submittedName>
</protein>
<gene>
    <name evidence="3" type="ORF">DES32_2935</name>
</gene>
<evidence type="ECO:0000313" key="4">
    <source>
        <dbReference type="Proteomes" id="UP000256900"/>
    </source>
</evidence>
<dbReference type="OrthoDB" id="7839439at2"/>
<feature type="domain" description="Xaa-Pro dipeptidyl-peptidase-like" evidence="2">
    <location>
        <begin position="60"/>
        <end position="207"/>
    </location>
</feature>
<feature type="chain" id="PRO_5017822192" evidence="1">
    <location>
        <begin position="27"/>
        <end position="302"/>
    </location>
</feature>
<dbReference type="InterPro" id="IPR000383">
    <property type="entry name" value="Xaa-Pro-like_dom"/>
</dbReference>
<dbReference type="GO" id="GO:0016787">
    <property type="term" value="F:hydrolase activity"/>
    <property type="evidence" value="ECO:0007669"/>
    <property type="project" value="UniProtKB-KW"/>
</dbReference>
<feature type="signal peptide" evidence="1">
    <location>
        <begin position="1"/>
        <end position="26"/>
    </location>
</feature>
<dbReference type="EMBL" id="QUMO01000005">
    <property type="protein sequence ID" value="REF84090.1"/>
    <property type="molecule type" value="Genomic_DNA"/>
</dbReference>
<evidence type="ECO:0000259" key="2">
    <source>
        <dbReference type="Pfam" id="PF02129"/>
    </source>
</evidence>
<dbReference type="Pfam" id="PF02129">
    <property type="entry name" value="Peptidase_S15"/>
    <property type="match status" value="1"/>
</dbReference>
<reference evidence="3 4" key="1">
    <citation type="submission" date="2018-08" db="EMBL/GenBank/DDBJ databases">
        <title>Genomic Encyclopedia of Type Strains, Phase IV (KMG-IV): sequencing the most valuable type-strain genomes for metagenomic binning, comparative biology and taxonomic classification.</title>
        <authorList>
            <person name="Goeker M."/>
        </authorList>
    </citation>
    <scope>NUCLEOTIDE SEQUENCE [LARGE SCALE GENOMIC DNA]</scope>
    <source>
        <strain evidence="3 4">BW863</strain>
    </source>
</reference>
<dbReference type="InterPro" id="IPR029058">
    <property type="entry name" value="AB_hydrolase_fold"/>
</dbReference>
<accession>A0A3D9YND3</accession>
<sequence>MGSLRPDTCRCVIFAVCFLAAGCASPALDPSWPEPKPGAQGAPQGPAHEQRWLIPDPAAGVTMAATLWRPDGAGPFPLAVIAHASSQDAAARNDDPAPKYRQLALWFVRHGYAVVLPVRPGQAPTGGPYREDQFGCVNPVYIESGLATAEALDAALSYMWAQSFVRKEGAVIVGQSAGGWGALALASENPPGVRAIVNFSGGRGGHAGNRPGVNCASEKLVAAAAHFGASARVPSLWLYAGNDSYFSPALSRQMADAWRAAGGKAEYDLLPPQRDEGHFFVEYPESAAAWSTQVESFLARTP</sequence>
<comment type="caution">
    <text evidence="3">The sequence shown here is derived from an EMBL/GenBank/DDBJ whole genome shotgun (WGS) entry which is preliminary data.</text>
</comment>
<dbReference type="PROSITE" id="PS51257">
    <property type="entry name" value="PROKAR_LIPOPROTEIN"/>
    <property type="match status" value="1"/>
</dbReference>
<evidence type="ECO:0000313" key="3">
    <source>
        <dbReference type="EMBL" id="REF84090.1"/>
    </source>
</evidence>
<name>A0A3D9YND3_9HYPH</name>
<evidence type="ECO:0000256" key="1">
    <source>
        <dbReference type="SAM" id="SignalP"/>
    </source>
</evidence>
<dbReference type="Proteomes" id="UP000256900">
    <property type="component" value="Unassembled WGS sequence"/>
</dbReference>
<keyword evidence="1" id="KW-0732">Signal</keyword>
<keyword evidence="4" id="KW-1185">Reference proteome</keyword>
<keyword evidence="3" id="KW-0378">Hydrolase</keyword>
<dbReference type="Gene3D" id="3.40.50.1820">
    <property type="entry name" value="alpha/beta hydrolase"/>
    <property type="match status" value="1"/>
</dbReference>
<proteinExistence type="predicted"/>
<dbReference type="SUPFAM" id="SSF53474">
    <property type="entry name" value="alpha/beta-Hydrolases"/>
    <property type="match status" value="1"/>
</dbReference>
<organism evidence="3 4">
    <name type="scientific">Methylovirgula ligni</name>
    <dbReference type="NCBI Taxonomy" id="569860"/>
    <lineage>
        <taxon>Bacteria</taxon>
        <taxon>Pseudomonadati</taxon>
        <taxon>Pseudomonadota</taxon>
        <taxon>Alphaproteobacteria</taxon>
        <taxon>Hyphomicrobiales</taxon>
        <taxon>Beijerinckiaceae</taxon>
        <taxon>Methylovirgula</taxon>
    </lineage>
</organism>